<dbReference type="EMBL" id="KV429331">
    <property type="protein sequence ID" value="KZT63038.1"/>
    <property type="molecule type" value="Genomic_DNA"/>
</dbReference>
<organism evidence="2 3">
    <name type="scientific">Daedalea quercina L-15889</name>
    <dbReference type="NCBI Taxonomy" id="1314783"/>
    <lineage>
        <taxon>Eukaryota</taxon>
        <taxon>Fungi</taxon>
        <taxon>Dikarya</taxon>
        <taxon>Basidiomycota</taxon>
        <taxon>Agaricomycotina</taxon>
        <taxon>Agaricomycetes</taxon>
        <taxon>Polyporales</taxon>
        <taxon>Fomitopsis</taxon>
    </lineage>
</organism>
<sequence length="84" mass="9710">MVDLEHKLATTLIAAMFTQLLYGVALSQAIYYFWVYREDSPRFKYLVAWWLLLDTVKTGATLQVRAKMNEGMVVDRIACIGCMR</sequence>
<accession>A0A165KEN4</accession>
<dbReference type="Proteomes" id="UP000076727">
    <property type="component" value="Unassembled WGS sequence"/>
</dbReference>
<feature type="transmembrane region" description="Helical" evidence="1">
    <location>
        <begin position="12"/>
        <end position="34"/>
    </location>
</feature>
<protein>
    <submittedName>
        <fullName evidence="2">Uncharacterized protein</fullName>
    </submittedName>
</protein>
<gene>
    <name evidence="2" type="ORF">DAEQUDRAFT_815854</name>
</gene>
<proteinExistence type="predicted"/>
<keyword evidence="3" id="KW-1185">Reference proteome</keyword>
<dbReference type="OrthoDB" id="3206554at2759"/>
<evidence type="ECO:0000256" key="1">
    <source>
        <dbReference type="SAM" id="Phobius"/>
    </source>
</evidence>
<keyword evidence="1" id="KW-0472">Membrane</keyword>
<reference evidence="2 3" key="1">
    <citation type="journal article" date="2016" name="Mol. Biol. Evol.">
        <title>Comparative Genomics of Early-Diverging Mushroom-Forming Fungi Provides Insights into the Origins of Lignocellulose Decay Capabilities.</title>
        <authorList>
            <person name="Nagy L.G."/>
            <person name="Riley R."/>
            <person name="Tritt A."/>
            <person name="Adam C."/>
            <person name="Daum C."/>
            <person name="Floudas D."/>
            <person name="Sun H."/>
            <person name="Yadav J.S."/>
            <person name="Pangilinan J."/>
            <person name="Larsson K.H."/>
            <person name="Matsuura K."/>
            <person name="Barry K."/>
            <person name="Labutti K."/>
            <person name="Kuo R."/>
            <person name="Ohm R.A."/>
            <person name="Bhattacharya S.S."/>
            <person name="Shirouzu T."/>
            <person name="Yoshinaga Y."/>
            <person name="Martin F.M."/>
            <person name="Grigoriev I.V."/>
            <person name="Hibbett D.S."/>
        </authorList>
    </citation>
    <scope>NUCLEOTIDE SEQUENCE [LARGE SCALE GENOMIC DNA]</scope>
    <source>
        <strain evidence="2 3">L-15889</strain>
    </source>
</reference>
<evidence type="ECO:0000313" key="3">
    <source>
        <dbReference type="Proteomes" id="UP000076727"/>
    </source>
</evidence>
<dbReference type="AlphaFoldDB" id="A0A165KEN4"/>
<name>A0A165KEN4_9APHY</name>
<keyword evidence="1" id="KW-1133">Transmembrane helix</keyword>
<keyword evidence="1" id="KW-0812">Transmembrane</keyword>
<evidence type="ECO:0000313" key="2">
    <source>
        <dbReference type="EMBL" id="KZT63038.1"/>
    </source>
</evidence>